<dbReference type="Gene3D" id="3.20.80.10">
    <property type="entry name" value="Regulatory factor, effector binding domain"/>
    <property type="match status" value="1"/>
</dbReference>
<comment type="caution">
    <text evidence="2">The sequence shown here is derived from an EMBL/GenBank/DDBJ whole genome shotgun (WGS) entry which is preliminary data.</text>
</comment>
<dbReference type="SUPFAM" id="SSF55136">
    <property type="entry name" value="Probable bacterial effector-binding domain"/>
    <property type="match status" value="1"/>
</dbReference>
<dbReference type="InterPro" id="IPR011256">
    <property type="entry name" value="Reg_factor_effector_dom_sf"/>
</dbReference>
<sequence length="136" mass="16018">MILQELYYLYTMKTNNFRDPQLPKKFEELWDQAAGLFQLEESIYAIYHDYESDYKGDYAVSIALERPLDGAKSLTVPKQDYAIFSTTREEIPQTWQKIWHLEEAGQLSRLYQLDFEKYDPDGKASIYIGVKKEVGK</sequence>
<evidence type="ECO:0000259" key="1">
    <source>
        <dbReference type="SMART" id="SM00871"/>
    </source>
</evidence>
<reference evidence="3" key="1">
    <citation type="journal article" date="2019" name="Int. J. Syst. Evol. Microbiol.">
        <title>The Global Catalogue of Microorganisms (GCM) 10K type strain sequencing project: providing services to taxonomists for standard genome sequencing and annotation.</title>
        <authorList>
            <consortium name="The Broad Institute Genomics Platform"/>
            <consortium name="The Broad Institute Genome Sequencing Center for Infectious Disease"/>
            <person name="Wu L."/>
            <person name="Ma J."/>
        </authorList>
    </citation>
    <scope>NUCLEOTIDE SEQUENCE [LARGE SCALE GENOMIC DNA]</scope>
    <source>
        <strain evidence="3">CCUG 58728</strain>
    </source>
</reference>
<protein>
    <submittedName>
        <fullName evidence="2">GyrI-like domain-containing protein</fullName>
    </submittedName>
</protein>
<proteinExistence type="predicted"/>
<accession>A0ABV8D0U2</accession>
<dbReference type="PANTHER" id="PTHR36444">
    <property type="entry name" value="TRANSCRIPTIONAL REGULATOR PROTEIN YOBU-RELATED"/>
    <property type="match status" value="1"/>
</dbReference>
<evidence type="ECO:0000313" key="2">
    <source>
        <dbReference type="EMBL" id="MFC3931919.1"/>
    </source>
</evidence>
<dbReference type="InterPro" id="IPR053182">
    <property type="entry name" value="YobU-like_regulator"/>
</dbReference>
<feature type="domain" description="AraC effector-binding" evidence="1">
    <location>
        <begin position="1"/>
        <end position="131"/>
    </location>
</feature>
<keyword evidence="3" id="KW-1185">Reference proteome</keyword>
<dbReference type="SMART" id="SM00871">
    <property type="entry name" value="AraC_E_bind"/>
    <property type="match status" value="1"/>
</dbReference>
<dbReference type="Proteomes" id="UP001595901">
    <property type="component" value="Unassembled WGS sequence"/>
</dbReference>
<dbReference type="InterPro" id="IPR010499">
    <property type="entry name" value="AraC_E-bd"/>
</dbReference>
<dbReference type="PANTHER" id="PTHR36444:SF2">
    <property type="entry name" value="TRANSCRIPTIONAL REGULATOR PROTEIN YOBU-RELATED"/>
    <property type="match status" value="1"/>
</dbReference>
<organism evidence="2 3">
    <name type="scientific">Streptococcus dentapri</name>
    <dbReference type="NCBI Taxonomy" id="573564"/>
    <lineage>
        <taxon>Bacteria</taxon>
        <taxon>Bacillati</taxon>
        <taxon>Bacillota</taxon>
        <taxon>Bacilli</taxon>
        <taxon>Lactobacillales</taxon>
        <taxon>Streptococcaceae</taxon>
        <taxon>Streptococcus</taxon>
    </lineage>
</organism>
<gene>
    <name evidence="2" type="ORF">ACFOSE_03835</name>
</gene>
<dbReference type="Pfam" id="PF14526">
    <property type="entry name" value="Cass2"/>
    <property type="match status" value="1"/>
</dbReference>
<name>A0ABV8D0U2_9STRE</name>
<dbReference type="RefSeq" id="WP_380430731.1">
    <property type="nucleotide sequence ID" value="NZ_JBHSAC010000035.1"/>
</dbReference>
<dbReference type="InterPro" id="IPR029441">
    <property type="entry name" value="Cass2"/>
</dbReference>
<evidence type="ECO:0000313" key="3">
    <source>
        <dbReference type="Proteomes" id="UP001595901"/>
    </source>
</evidence>
<dbReference type="EMBL" id="JBHSAC010000035">
    <property type="protein sequence ID" value="MFC3931919.1"/>
    <property type="molecule type" value="Genomic_DNA"/>
</dbReference>